<dbReference type="PANTHER" id="PTHR28052:SF1">
    <property type="entry name" value="UPF0545 PROTEIN C22ORF39"/>
    <property type="match status" value="1"/>
</dbReference>
<dbReference type="PANTHER" id="PTHR28052">
    <property type="entry name" value="UPF0545 PROTEIN C22ORF39"/>
    <property type="match status" value="1"/>
</dbReference>
<dbReference type="Pfam" id="PF11326">
    <property type="entry name" value="PANTS-like"/>
    <property type="match status" value="1"/>
</dbReference>
<proteinExistence type="predicted"/>
<evidence type="ECO:0000313" key="2">
    <source>
        <dbReference type="EMBL" id="KAK9829244.1"/>
    </source>
</evidence>
<feature type="region of interest" description="Disordered" evidence="1">
    <location>
        <begin position="1"/>
        <end position="24"/>
    </location>
</feature>
<accession>A0AAW1R672</accession>
<reference evidence="2 3" key="1">
    <citation type="journal article" date="2024" name="Nat. Commun.">
        <title>Phylogenomics reveals the evolutionary origins of lichenization in chlorophyte algae.</title>
        <authorList>
            <person name="Puginier C."/>
            <person name="Libourel C."/>
            <person name="Otte J."/>
            <person name="Skaloud P."/>
            <person name="Haon M."/>
            <person name="Grisel S."/>
            <person name="Petersen M."/>
            <person name="Berrin J.G."/>
            <person name="Delaux P.M."/>
            <person name="Dal Grande F."/>
            <person name="Keller J."/>
        </authorList>
    </citation>
    <scope>NUCLEOTIDE SEQUENCE [LARGE SCALE GENOMIC DNA]</scope>
    <source>
        <strain evidence="2 3">SAG 2043</strain>
    </source>
</reference>
<dbReference type="AlphaFoldDB" id="A0AAW1R672"/>
<keyword evidence="3" id="KW-1185">Reference proteome</keyword>
<protein>
    <submittedName>
        <fullName evidence="2">Uncharacterized protein</fullName>
    </submittedName>
</protein>
<feature type="compositionally biased region" description="Basic and acidic residues" evidence="1">
    <location>
        <begin position="106"/>
        <end position="117"/>
    </location>
</feature>
<feature type="region of interest" description="Disordered" evidence="1">
    <location>
        <begin position="106"/>
        <end position="140"/>
    </location>
</feature>
<name>A0AAW1R672_9CHLO</name>
<evidence type="ECO:0000313" key="3">
    <source>
        <dbReference type="Proteomes" id="UP001489004"/>
    </source>
</evidence>
<gene>
    <name evidence="2" type="ORF">WJX72_004730</name>
</gene>
<sequence length="140" mass="15787">MSESAQSQEHAAAGLDDGTTERQESGDKVSCVPYFDQLWFCYSPVHQMTEYYRYGAVDDCTKHWGRLYDCLKLRTKFAEQVQLKRYANPLWTMRSKSEAQEFWHKEFGHLDKEEGHPSGEGSPQSGADAAGGQTTNVGLA</sequence>
<dbReference type="EMBL" id="JALJOR010000001">
    <property type="protein sequence ID" value="KAK9829244.1"/>
    <property type="molecule type" value="Genomic_DNA"/>
</dbReference>
<organism evidence="2 3">
    <name type="scientific">[Myrmecia] bisecta</name>
    <dbReference type="NCBI Taxonomy" id="41462"/>
    <lineage>
        <taxon>Eukaryota</taxon>
        <taxon>Viridiplantae</taxon>
        <taxon>Chlorophyta</taxon>
        <taxon>core chlorophytes</taxon>
        <taxon>Trebouxiophyceae</taxon>
        <taxon>Trebouxiales</taxon>
        <taxon>Trebouxiaceae</taxon>
        <taxon>Myrmecia</taxon>
    </lineage>
</organism>
<dbReference type="Proteomes" id="UP001489004">
    <property type="component" value="Unassembled WGS sequence"/>
</dbReference>
<dbReference type="InterPro" id="IPR021475">
    <property type="entry name" value="Pants/Emi1-like"/>
</dbReference>
<feature type="compositionally biased region" description="Low complexity" evidence="1">
    <location>
        <begin position="1"/>
        <end position="13"/>
    </location>
</feature>
<comment type="caution">
    <text evidence="2">The sequence shown here is derived from an EMBL/GenBank/DDBJ whole genome shotgun (WGS) entry which is preliminary data.</text>
</comment>
<evidence type="ECO:0000256" key="1">
    <source>
        <dbReference type="SAM" id="MobiDB-lite"/>
    </source>
</evidence>